<comment type="similarity">
    <text evidence="2">Belongs to the auxin efflux carrier (TC 2.A.69) family.</text>
</comment>
<evidence type="ECO:0000256" key="1">
    <source>
        <dbReference type="ARBA" id="ARBA00004651"/>
    </source>
</evidence>
<dbReference type="Gene3D" id="1.20.1530.20">
    <property type="match status" value="1"/>
</dbReference>
<keyword evidence="4" id="KW-1003">Cell membrane</keyword>
<dbReference type="AlphaFoldDB" id="A0A0F2CSG8"/>
<accession>A0A0F2CSG8</accession>
<evidence type="ECO:0000256" key="8">
    <source>
        <dbReference type="SAM" id="Phobius"/>
    </source>
</evidence>
<organism evidence="9 10">
    <name type="scientific">Streptococcus oralis subsp. oralis</name>
    <dbReference type="NCBI Taxonomy" id="1891914"/>
    <lineage>
        <taxon>Bacteria</taxon>
        <taxon>Bacillati</taxon>
        <taxon>Bacillota</taxon>
        <taxon>Bacilli</taxon>
        <taxon>Lactobacillales</taxon>
        <taxon>Streptococcaceae</taxon>
        <taxon>Streptococcus</taxon>
    </lineage>
</organism>
<keyword evidence="6 8" id="KW-1133">Transmembrane helix</keyword>
<name>A0A0F2CSG8_STROR</name>
<protein>
    <submittedName>
        <fullName evidence="9">Membrane transport protein</fullName>
    </submittedName>
</protein>
<feature type="transmembrane region" description="Helical" evidence="8">
    <location>
        <begin position="6"/>
        <end position="26"/>
    </location>
</feature>
<dbReference type="InterPro" id="IPR004776">
    <property type="entry name" value="Mem_transp_PIN-like"/>
</dbReference>
<proteinExistence type="inferred from homology"/>
<dbReference type="OrthoDB" id="9798064at2"/>
<comment type="caution">
    <text evidence="9">The sequence shown here is derived from an EMBL/GenBank/DDBJ whole genome shotgun (WGS) entry which is preliminary data.</text>
</comment>
<evidence type="ECO:0000256" key="4">
    <source>
        <dbReference type="ARBA" id="ARBA00022475"/>
    </source>
</evidence>
<gene>
    <name evidence="9" type="ORF">TZ87_01631</name>
</gene>
<evidence type="ECO:0000256" key="3">
    <source>
        <dbReference type="ARBA" id="ARBA00022448"/>
    </source>
</evidence>
<dbReference type="PATRIC" id="fig|28037.209.peg.1604"/>
<dbReference type="GO" id="GO:0005886">
    <property type="term" value="C:plasma membrane"/>
    <property type="evidence" value="ECO:0007669"/>
    <property type="project" value="UniProtKB-SubCell"/>
</dbReference>
<feature type="transmembrane region" description="Helical" evidence="8">
    <location>
        <begin position="38"/>
        <end position="59"/>
    </location>
</feature>
<evidence type="ECO:0000256" key="6">
    <source>
        <dbReference type="ARBA" id="ARBA00022989"/>
    </source>
</evidence>
<feature type="transmembrane region" description="Helical" evidence="8">
    <location>
        <begin position="266"/>
        <end position="283"/>
    </location>
</feature>
<feature type="transmembrane region" description="Helical" evidence="8">
    <location>
        <begin position="295"/>
        <end position="314"/>
    </location>
</feature>
<dbReference type="InterPro" id="IPR038770">
    <property type="entry name" value="Na+/solute_symporter_sf"/>
</dbReference>
<feature type="transmembrane region" description="Helical" evidence="8">
    <location>
        <begin position="233"/>
        <end position="254"/>
    </location>
</feature>
<evidence type="ECO:0000256" key="5">
    <source>
        <dbReference type="ARBA" id="ARBA00022692"/>
    </source>
</evidence>
<reference evidence="9 10" key="1">
    <citation type="submission" date="2015-02" db="EMBL/GenBank/DDBJ databases">
        <title>Evolution of amylase-binding proteins of oral streptococcal species.</title>
        <authorList>
            <person name="Haase E.M."/>
        </authorList>
    </citation>
    <scope>NUCLEOTIDE SEQUENCE [LARGE SCALE GENOMIC DNA]</scope>
    <source>
        <strain evidence="9 10">COL85/1862</strain>
    </source>
</reference>
<evidence type="ECO:0000313" key="9">
    <source>
        <dbReference type="EMBL" id="KJQ61767.1"/>
    </source>
</evidence>
<evidence type="ECO:0000256" key="7">
    <source>
        <dbReference type="ARBA" id="ARBA00023136"/>
    </source>
</evidence>
<feature type="transmembrane region" description="Helical" evidence="8">
    <location>
        <begin position="71"/>
        <end position="94"/>
    </location>
</feature>
<evidence type="ECO:0000256" key="2">
    <source>
        <dbReference type="ARBA" id="ARBA00010145"/>
    </source>
</evidence>
<dbReference type="EMBL" id="JYGM01000009">
    <property type="protein sequence ID" value="KJQ61767.1"/>
    <property type="molecule type" value="Genomic_DNA"/>
</dbReference>
<dbReference type="PANTHER" id="PTHR36838">
    <property type="entry name" value="AUXIN EFFLUX CARRIER FAMILY PROTEIN"/>
    <property type="match status" value="1"/>
</dbReference>
<feature type="transmembrane region" description="Helical" evidence="8">
    <location>
        <begin position="170"/>
        <end position="189"/>
    </location>
</feature>
<dbReference type="Pfam" id="PF03547">
    <property type="entry name" value="Mem_trans"/>
    <property type="match status" value="1"/>
</dbReference>
<dbReference type="GO" id="GO:0055085">
    <property type="term" value="P:transmembrane transport"/>
    <property type="evidence" value="ECO:0007669"/>
    <property type="project" value="InterPro"/>
</dbReference>
<keyword evidence="3" id="KW-0813">Transport</keyword>
<feature type="transmembrane region" description="Helical" evidence="8">
    <location>
        <begin position="130"/>
        <end position="149"/>
    </location>
</feature>
<feature type="transmembrane region" description="Helical" evidence="8">
    <location>
        <begin position="201"/>
        <end position="221"/>
    </location>
</feature>
<evidence type="ECO:0000313" key="10">
    <source>
        <dbReference type="Proteomes" id="UP000033657"/>
    </source>
</evidence>
<keyword evidence="7 8" id="KW-0472">Membrane</keyword>
<comment type="subcellular location">
    <subcellularLocation>
        <location evidence="1">Cell membrane</location>
        <topology evidence="1">Multi-pass membrane protein</topology>
    </subcellularLocation>
</comment>
<sequence length="315" mass="34468">MSLFLTSITSIIPIIAIIVLGYILQVKGWFGDTFGPNLSRLIMNVALPASIFVSVMKYLTLDKLISLSGGLLYTFVAFILGYIVAYIAVMVFKVRPGRRGTMINTFVNANTIFIGLPLNVALFGDQALPYFLIYYITNTISTWTLGVYLMTSDSKSGQSKKTSKFDWKKLLPAPLVGFLVALLFLILRIPIPDFATNTLTYVGNIVTPLSLIYIGIVLAKAGLNTIAFDKDTIVTLVGRFILAPLIMLLVLKFFAPNMTTVEFKTFMIQSATPALAVLPILANQGKGDVEFSTNVVTLSTVLFIVVIPILQTLLG</sequence>
<dbReference type="RefSeq" id="WP_045593535.1">
    <property type="nucleotide sequence ID" value="NZ_JYGM01000009.1"/>
</dbReference>
<dbReference type="PANTHER" id="PTHR36838:SF1">
    <property type="entry name" value="SLR1864 PROTEIN"/>
    <property type="match status" value="1"/>
</dbReference>
<feature type="transmembrane region" description="Helical" evidence="8">
    <location>
        <begin position="106"/>
        <end position="124"/>
    </location>
</feature>
<dbReference type="Proteomes" id="UP000033657">
    <property type="component" value="Unassembled WGS sequence"/>
</dbReference>
<keyword evidence="5 8" id="KW-0812">Transmembrane</keyword>